<dbReference type="Gene3D" id="3.40.50.12780">
    <property type="entry name" value="N-terminal domain of ligase-like"/>
    <property type="match status" value="1"/>
</dbReference>
<feature type="domain" description="AMP-binding enzyme C-terminal" evidence="6">
    <location>
        <begin position="441"/>
        <end position="515"/>
    </location>
</feature>
<feature type="domain" description="AMP-dependent synthetase/ligase" evidence="5">
    <location>
        <begin position="10"/>
        <end position="391"/>
    </location>
</feature>
<dbReference type="Pfam" id="PF00501">
    <property type="entry name" value="AMP-binding"/>
    <property type="match status" value="1"/>
</dbReference>
<dbReference type="Gene3D" id="3.30.300.30">
    <property type="match status" value="1"/>
</dbReference>
<dbReference type="AlphaFoldDB" id="A0A1B1YVW5"/>
<reference evidence="8" key="1">
    <citation type="submission" date="2016-03" db="EMBL/GenBank/DDBJ databases">
        <title>Complete genome sequence of Solimmundus cernigliae, representing a novel lineage of polycyclic aromatic hydrocarbon degraders within the Gammaproteobacteria.</title>
        <authorList>
            <person name="Singleton D.R."/>
            <person name="Dickey A.N."/>
            <person name="Scholl E.H."/>
            <person name="Wright F.A."/>
            <person name="Aitken M.D."/>
        </authorList>
    </citation>
    <scope>NUCLEOTIDE SEQUENCE [LARGE SCALE GENOMIC DNA]</scope>
    <source>
        <strain evidence="8">TR3.2</strain>
    </source>
</reference>
<dbReference type="EMBL" id="CP014671">
    <property type="protein sequence ID" value="ANX04921.1"/>
    <property type="molecule type" value="Genomic_DNA"/>
</dbReference>
<dbReference type="InterPro" id="IPR000873">
    <property type="entry name" value="AMP-dep_synth/lig_dom"/>
</dbReference>
<dbReference type="PANTHER" id="PTHR43859:SF4">
    <property type="entry name" value="BUTANOATE--COA LIGASE AAE1-RELATED"/>
    <property type="match status" value="1"/>
</dbReference>
<evidence type="ECO:0000256" key="1">
    <source>
        <dbReference type="ARBA" id="ARBA00006432"/>
    </source>
</evidence>
<evidence type="ECO:0000259" key="6">
    <source>
        <dbReference type="Pfam" id="PF13193"/>
    </source>
</evidence>
<gene>
    <name evidence="7" type="ORF">PG2T_12570</name>
</gene>
<evidence type="ECO:0000256" key="3">
    <source>
        <dbReference type="ARBA" id="ARBA00022832"/>
    </source>
</evidence>
<dbReference type="GO" id="GO:0006631">
    <property type="term" value="P:fatty acid metabolic process"/>
    <property type="evidence" value="ECO:0007669"/>
    <property type="project" value="UniProtKB-KW"/>
</dbReference>
<name>A0A1B1YVW5_9GAMM</name>
<dbReference type="InterPro" id="IPR042099">
    <property type="entry name" value="ANL_N_sf"/>
</dbReference>
<dbReference type="Proteomes" id="UP000092952">
    <property type="component" value="Chromosome"/>
</dbReference>
<dbReference type="RefSeq" id="WP_068806090.1">
    <property type="nucleotide sequence ID" value="NZ_CP014671.1"/>
</dbReference>
<evidence type="ECO:0000256" key="4">
    <source>
        <dbReference type="ARBA" id="ARBA00023098"/>
    </source>
</evidence>
<evidence type="ECO:0000313" key="7">
    <source>
        <dbReference type="EMBL" id="ANX04921.1"/>
    </source>
</evidence>
<evidence type="ECO:0000313" key="8">
    <source>
        <dbReference type="Proteomes" id="UP000092952"/>
    </source>
</evidence>
<dbReference type="InterPro" id="IPR045851">
    <property type="entry name" value="AMP-bd_C_sf"/>
</dbReference>
<dbReference type="GO" id="GO:0016874">
    <property type="term" value="F:ligase activity"/>
    <property type="evidence" value="ECO:0007669"/>
    <property type="project" value="UniProtKB-KW"/>
</dbReference>
<dbReference type="STRING" id="1810504.PG2T_12570"/>
<dbReference type="KEGG" id="gbi:PG2T_12570"/>
<keyword evidence="3" id="KW-0276">Fatty acid metabolism</keyword>
<dbReference type="InterPro" id="IPR025110">
    <property type="entry name" value="AMP-bd_C"/>
</dbReference>
<sequence length="535" mass="59351">MELNIRLLLERGARYFPDNEIVTRLPDGGLHRYTYRVLNERAHRLASRLASIGVRPGDRVATLAWNTYRHFELYFALPCAGMVLHTVNLRLADEHIAYILNHSEDSAVFVDPDLLPTLERIAGQIRTVRTFVVLAGQVPATTLRNVVAYEDLIAAGDPGFAFNELPERTPAGMCYTSATTGLPKGVVYSHRDIYLHTITECLGDVLDVRERDTLLPVVPMFHANAWGLPFAAACMGAKVVLPGERPHAPAILDLMQDERVTFAAAAVSIGIDMMTELKRQRRDLSSLRGIMLGGSATPAAVMEYYLREFNVPIITAWGSTEMTPLATCVHIRRADLDKPPTEHIPTRIRQGIPCPGAELKVLDEEGGEVPWDDQSIGEIYVRTPWSATEYYHDARSRDGFVDGFWKSGDMSAVSADGVLRLVDRAKDLIKSGGEWISSVDLENALIAHPKVREAAVVAAPDAKWLERPCAYVVPEPGAAPSQAELRAWLEPKFAKWWLPDHYLVVDAIPKTGVGKINKRALREQVEQDIRQSANA</sequence>
<protein>
    <submittedName>
        <fullName evidence="7">Fatty-acid--CoA ligase</fullName>
    </submittedName>
</protein>
<dbReference type="FunFam" id="3.30.300.30:FF:000008">
    <property type="entry name" value="2,3-dihydroxybenzoate-AMP ligase"/>
    <property type="match status" value="1"/>
</dbReference>
<dbReference type="SUPFAM" id="SSF56801">
    <property type="entry name" value="Acetyl-CoA synthetase-like"/>
    <property type="match status" value="1"/>
</dbReference>
<dbReference type="NCBIfam" id="NF004837">
    <property type="entry name" value="PRK06187.1"/>
    <property type="match status" value="1"/>
</dbReference>
<comment type="similarity">
    <text evidence="1">Belongs to the ATP-dependent AMP-binding enzyme family.</text>
</comment>
<dbReference type="InParanoid" id="A0A1B1YVW5"/>
<proteinExistence type="inferred from homology"/>
<keyword evidence="8" id="KW-1185">Reference proteome</keyword>
<dbReference type="PANTHER" id="PTHR43859">
    <property type="entry name" value="ACYL-ACTIVATING ENZYME"/>
    <property type="match status" value="1"/>
</dbReference>
<evidence type="ECO:0000256" key="2">
    <source>
        <dbReference type="ARBA" id="ARBA00022598"/>
    </source>
</evidence>
<dbReference type="CDD" id="cd12119">
    <property type="entry name" value="ttLC_FACS_AlkK_like"/>
    <property type="match status" value="1"/>
</dbReference>
<keyword evidence="2 7" id="KW-0436">Ligase</keyword>
<evidence type="ECO:0000259" key="5">
    <source>
        <dbReference type="Pfam" id="PF00501"/>
    </source>
</evidence>
<dbReference type="Pfam" id="PF13193">
    <property type="entry name" value="AMP-binding_C"/>
    <property type="match status" value="1"/>
</dbReference>
<keyword evidence="4" id="KW-0443">Lipid metabolism</keyword>
<dbReference type="OrthoDB" id="9803968at2"/>
<accession>A0A1B1YVW5</accession>
<organism evidence="7 8">
    <name type="scientific">Immundisolibacter cernigliae</name>
    <dbReference type="NCBI Taxonomy" id="1810504"/>
    <lineage>
        <taxon>Bacteria</taxon>
        <taxon>Pseudomonadati</taxon>
        <taxon>Pseudomonadota</taxon>
        <taxon>Gammaproteobacteria</taxon>
        <taxon>Immundisolibacterales</taxon>
        <taxon>Immundisolibacteraceae</taxon>
        <taxon>Immundisolibacter</taxon>
    </lineage>
</organism>